<protein>
    <submittedName>
        <fullName evidence="1">Uncharacterized protein</fullName>
    </submittedName>
</protein>
<accession>A0A1H9VJT6</accession>
<evidence type="ECO:0000313" key="1">
    <source>
        <dbReference type="EMBL" id="SES21463.1"/>
    </source>
</evidence>
<dbReference type="AlphaFoldDB" id="A0A1H9VJT6"/>
<reference evidence="1 2" key="1">
    <citation type="submission" date="2016-10" db="EMBL/GenBank/DDBJ databases">
        <authorList>
            <person name="de Groot N.N."/>
        </authorList>
    </citation>
    <scope>NUCLEOTIDE SEQUENCE [LARGE SCALE GENOMIC DNA]</scope>
    <source>
        <strain evidence="1 2">DSM 23042</strain>
    </source>
</reference>
<name>A0A1H9VJT6_9RHOB</name>
<dbReference type="InterPro" id="IPR012337">
    <property type="entry name" value="RNaseH-like_sf"/>
</dbReference>
<gene>
    <name evidence="1" type="ORF">SAMN04490244_107145</name>
</gene>
<proteinExistence type="predicted"/>
<dbReference type="Gene3D" id="3.30.420.10">
    <property type="entry name" value="Ribonuclease H-like superfamily/Ribonuclease H"/>
    <property type="match status" value="1"/>
</dbReference>
<organism evidence="1 2">
    <name type="scientific">Tranquillimonas rosea</name>
    <dbReference type="NCBI Taxonomy" id="641238"/>
    <lineage>
        <taxon>Bacteria</taxon>
        <taxon>Pseudomonadati</taxon>
        <taxon>Pseudomonadota</taxon>
        <taxon>Alphaproteobacteria</taxon>
        <taxon>Rhodobacterales</taxon>
        <taxon>Roseobacteraceae</taxon>
        <taxon>Tranquillimonas</taxon>
    </lineage>
</organism>
<sequence length="55" mass="6492">MFLAREVLGLTKMNWNNTQFDGKYPVTLGCARKVGEIMKYLEEHDTPQVRYGFYM</sequence>
<dbReference type="Proteomes" id="UP000198885">
    <property type="component" value="Unassembled WGS sequence"/>
</dbReference>
<dbReference type="EMBL" id="FOGU01000007">
    <property type="protein sequence ID" value="SES21463.1"/>
    <property type="molecule type" value="Genomic_DNA"/>
</dbReference>
<dbReference type="SUPFAM" id="SSF53098">
    <property type="entry name" value="Ribonuclease H-like"/>
    <property type="match status" value="1"/>
</dbReference>
<dbReference type="STRING" id="641238.SAMN04490244_107145"/>
<keyword evidence="2" id="KW-1185">Reference proteome</keyword>
<evidence type="ECO:0000313" key="2">
    <source>
        <dbReference type="Proteomes" id="UP000198885"/>
    </source>
</evidence>
<dbReference type="InterPro" id="IPR036397">
    <property type="entry name" value="RNaseH_sf"/>
</dbReference>
<dbReference type="GO" id="GO:0003676">
    <property type="term" value="F:nucleic acid binding"/>
    <property type="evidence" value="ECO:0007669"/>
    <property type="project" value="InterPro"/>
</dbReference>